<feature type="transmembrane region" description="Helical" evidence="13">
    <location>
        <begin position="155"/>
        <end position="180"/>
    </location>
</feature>
<dbReference type="InterPro" id="IPR050277">
    <property type="entry name" value="Sodium:Solute_Symporter"/>
</dbReference>
<feature type="transmembrane region" description="Helical" evidence="13">
    <location>
        <begin position="187"/>
        <end position="210"/>
    </location>
</feature>
<keyword evidence="9" id="KW-0406">Ion transport</keyword>
<feature type="transmembrane region" description="Helical" evidence="13">
    <location>
        <begin position="230"/>
        <end position="249"/>
    </location>
</feature>
<evidence type="ECO:0000256" key="4">
    <source>
        <dbReference type="ARBA" id="ARBA00022475"/>
    </source>
</evidence>
<keyword evidence="11" id="KW-0739">Sodium transport</keyword>
<keyword evidence="3" id="KW-0813">Transport</keyword>
<dbReference type="STRING" id="583356.Igag_0574"/>
<organism evidence="14 15">
    <name type="scientific">Ignisphaera aggregans (strain DSM 17230 / JCM 13409 / AQ1.S1)</name>
    <dbReference type="NCBI Taxonomy" id="583356"/>
    <lineage>
        <taxon>Archaea</taxon>
        <taxon>Thermoproteota</taxon>
        <taxon>Thermoprotei</taxon>
        <taxon>Desulfurococcales</taxon>
        <taxon>Desulfurococcaceae</taxon>
        <taxon>Ignisphaera</taxon>
    </lineage>
</organism>
<feature type="transmembrane region" description="Helical" evidence="13">
    <location>
        <begin position="315"/>
        <end position="339"/>
    </location>
</feature>
<feature type="transmembrane region" description="Helical" evidence="13">
    <location>
        <begin position="270"/>
        <end position="295"/>
    </location>
</feature>
<dbReference type="PROSITE" id="PS50283">
    <property type="entry name" value="NA_SOLUT_SYMP_3"/>
    <property type="match status" value="1"/>
</dbReference>
<evidence type="ECO:0000256" key="10">
    <source>
        <dbReference type="ARBA" id="ARBA00023136"/>
    </source>
</evidence>
<dbReference type="HOGENOM" id="CLU_018808_15_0_2"/>
<dbReference type="Pfam" id="PF00474">
    <property type="entry name" value="SSF"/>
    <property type="match status" value="1"/>
</dbReference>
<gene>
    <name evidence="14" type="ordered locus">Igag_0574</name>
</gene>
<keyword evidence="15" id="KW-1185">Reference proteome</keyword>
<name>E0SSD7_IGNAA</name>
<keyword evidence="10 13" id="KW-0472">Membrane</keyword>
<feature type="transmembrane region" description="Helical" evidence="13">
    <location>
        <begin position="460"/>
        <end position="480"/>
    </location>
</feature>
<feature type="transmembrane region" description="Helical" evidence="13">
    <location>
        <begin position="430"/>
        <end position="448"/>
    </location>
</feature>
<accession>E0SSD7</accession>
<keyword evidence="8" id="KW-0915">Sodium</keyword>
<feature type="transmembrane region" description="Helical" evidence="13">
    <location>
        <begin position="6"/>
        <end position="22"/>
    </location>
</feature>
<protein>
    <submittedName>
        <fullName evidence="14">Na+/solute symporter</fullName>
    </submittedName>
</protein>
<dbReference type="GO" id="GO:0005886">
    <property type="term" value="C:plasma membrane"/>
    <property type="evidence" value="ECO:0007669"/>
    <property type="project" value="UniProtKB-SubCell"/>
</dbReference>
<keyword evidence="7 13" id="KW-1133">Transmembrane helix</keyword>
<evidence type="ECO:0000256" key="1">
    <source>
        <dbReference type="ARBA" id="ARBA00004651"/>
    </source>
</evidence>
<feature type="transmembrane region" description="Helical" evidence="13">
    <location>
        <begin position="120"/>
        <end position="139"/>
    </location>
</feature>
<comment type="similarity">
    <text evidence="2 12">Belongs to the sodium:solute symporter (SSF) (TC 2.A.21) family.</text>
</comment>
<evidence type="ECO:0000256" key="12">
    <source>
        <dbReference type="RuleBase" id="RU362091"/>
    </source>
</evidence>
<evidence type="ECO:0000256" key="11">
    <source>
        <dbReference type="ARBA" id="ARBA00023201"/>
    </source>
</evidence>
<dbReference type="PANTHER" id="PTHR48086">
    <property type="entry name" value="SODIUM/PROLINE SYMPORTER-RELATED"/>
    <property type="match status" value="1"/>
</dbReference>
<evidence type="ECO:0000256" key="13">
    <source>
        <dbReference type="SAM" id="Phobius"/>
    </source>
</evidence>
<feature type="transmembrane region" description="Helical" evidence="13">
    <location>
        <begin position="43"/>
        <end position="68"/>
    </location>
</feature>
<evidence type="ECO:0000256" key="2">
    <source>
        <dbReference type="ARBA" id="ARBA00006434"/>
    </source>
</evidence>
<feature type="transmembrane region" description="Helical" evidence="13">
    <location>
        <begin position="372"/>
        <end position="393"/>
    </location>
</feature>
<evidence type="ECO:0000256" key="5">
    <source>
        <dbReference type="ARBA" id="ARBA00022692"/>
    </source>
</evidence>
<feature type="transmembrane region" description="Helical" evidence="13">
    <location>
        <begin position="399"/>
        <end position="418"/>
    </location>
</feature>
<reference evidence="14 15" key="1">
    <citation type="journal article" date="2010" name="Stand. Genomic Sci.">
        <title>Complete genome sequence of Ignisphaera aggregans type strain (AQ1.S1).</title>
        <authorList>
            <person name="Goker M."/>
            <person name="Held B."/>
            <person name="Lapidus A."/>
            <person name="Nolan M."/>
            <person name="Spring S."/>
            <person name="Yasawong M."/>
            <person name="Lucas S."/>
            <person name="Glavina Del Rio T."/>
            <person name="Tice H."/>
            <person name="Cheng J.F."/>
            <person name="Goodwin L."/>
            <person name="Tapia R."/>
            <person name="Pitluck S."/>
            <person name="Liolios K."/>
            <person name="Ivanova N."/>
            <person name="Mavromatis K."/>
            <person name="Mikhailova N."/>
            <person name="Pati A."/>
            <person name="Chen A."/>
            <person name="Palaniappan K."/>
            <person name="Brambilla E."/>
            <person name="Land M."/>
            <person name="Hauser L."/>
            <person name="Chang Y.J."/>
            <person name="Jeffries C.D."/>
            <person name="Brettin T."/>
            <person name="Detter J.C."/>
            <person name="Han C."/>
            <person name="Rohde M."/>
            <person name="Sikorski J."/>
            <person name="Woyke T."/>
            <person name="Bristow J."/>
            <person name="Eisen J.A."/>
            <person name="Markowitz V."/>
            <person name="Hugenholtz P."/>
            <person name="Kyrpides N.C."/>
            <person name="Klenk H.P."/>
        </authorList>
    </citation>
    <scope>NUCLEOTIDE SEQUENCE [LARGE SCALE GENOMIC DNA]</scope>
    <source>
        <strain evidence="15">DSM 17230 / JCM 13409 / AQ1.S1</strain>
    </source>
</reference>
<evidence type="ECO:0000256" key="7">
    <source>
        <dbReference type="ARBA" id="ARBA00022989"/>
    </source>
</evidence>
<keyword evidence="5 13" id="KW-0812">Transmembrane</keyword>
<keyword evidence="4" id="KW-1003">Cell membrane</keyword>
<dbReference type="InterPro" id="IPR001734">
    <property type="entry name" value="Na/solute_symporter"/>
</dbReference>
<proteinExistence type="inferred from homology"/>
<feature type="transmembrane region" description="Helical" evidence="13">
    <location>
        <begin position="80"/>
        <end position="99"/>
    </location>
</feature>
<dbReference type="GO" id="GO:0006814">
    <property type="term" value="P:sodium ion transport"/>
    <property type="evidence" value="ECO:0007669"/>
    <property type="project" value="UniProtKB-KW"/>
</dbReference>
<evidence type="ECO:0000256" key="9">
    <source>
        <dbReference type="ARBA" id="ARBA00023065"/>
    </source>
</evidence>
<dbReference type="CDD" id="cd10322">
    <property type="entry name" value="SLC5sbd"/>
    <property type="match status" value="1"/>
</dbReference>
<dbReference type="BioCyc" id="IAGG583356:GHAH-575-MONOMER"/>
<dbReference type="Proteomes" id="UP000001304">
    <property type="component" value="Chromosome"/>
</dbReference>
<evidence type="ECO:0000313" key="15">
    <source>
        <dbReference type="Proteomes" id="UP000001304"/>
    </source>
</evidence>
<dbReference type="PANTHER" id="PTHR48086:SF3">
    <property type="entry name" value="SODIUM_PROLINE SYMPORTER"/>
    <property type="match status" value="1"/>
</dbReference>
<sequence length="487" mass="53724">MIIFIAMLLLFFGIGTILAWISRIRLYRRGIEDFFVGGYRLGGFIAAMTYAATTYSAFMMIGLVGLTYATGVAALGFELVYLGSTIGILTVVGPYIWSLSRERRWLSPAEMLSDLYGSNAIGLIVSIIYLFAMTPYVAAQLKGVGEIFNALGIDYIYGVLFAAILSIAWILIAGLWSVALTDAYQGIWMFIGSLMVISWLYLFLLPSGGIDINRFISALSSSQSGNMLSFTWSIATFIGYTIPWIFFASTNPQVVQRLYMPRDRNAYKRMVKLFSIYGLLYTLICVSLGLGFRAYTSIALSDVETMLLRNRDMVTPYMLTLSHPVIASIVYVSIIAAAISTTDSIVLSVSSCIVRDVYERIYGGRSEDVKRLLAWLSNIAIVVIAMAIAIYRIGYVVDLSVATSALLLPLAPITIIGIYRRPGRKGLPHLYTSIAIGLIVAIYSIYLYGPAKMLTQSLLLGLPAPLWILLSSSIPLIIVFRARQNTL</sequence>
<keyword evidence="6" id="KW-0769">Symport</keyword>
<evidence type="ECO:0000256" key="6">
    <source>
        <dbReference type="ARBA" id="ARBA00022847"/>
    </source>
</evidence>
<evidence type="ECO:0000256" key="8">
    <source>
        <dbReference type="ARBA" id="ARBA00023053"/>
    </source>
</evidence>
<dbReference type="KEGG" id="iag:Igag_0574"/>
<comment type="subcellular location">
    <subcellularLocation>
        <location evidence="1">Cell membrane</location>
        <topology evidence="1">Multi-pass membrane protein</topology>
    </subcellularLocation>
</comment>
<evidence type="ECO:0000256" key="3">
    <source>
        <dbReference type="ARBA" id="ARBA00022448"/>
    </source>
</evidence>
<evidence type="ECO:0000313" key="14">
    <source>
        <dbReference type="EMBL" id="ADM27409.1"/>
    </source>
</evidence>
<dbReference type="AlphaFoldDB" id="E0SSD7"/>
<dbReference type="GO" id="GO:0015293">
    <property type="term" value="F:symporter activity"/>
    <property type="evidence" value="ECO:0007669"/>
    <property type="project" value="UniProtKB-KW"/>
</dbReference>
<dbReference type="InterPro" id="IPR038377">
    <property type="entry name" value="Na/Glc_symporter_sf"/>
</dbReference>
<dbReference type="EMBL" id="CP002098">
    <property type="protein sequence ID" value="ADM27409.1"/>
    <property type="molecule type" value="Genomic_DNA"/>
</dbReference>
<dbReference type="Gene3D" id="1.20.1730.10">
    <property type="entry name" value="Sodium/glucose cotransporter"/>
    <property type="match status" value="1"/>
</dbReference>